<proteinExistence type="predicted"/>
<dbReference type="InterPro" id="IPR007074">
    <property type="entry name" value="LicD/FKTN/FKRP_NTP_transf"/>
</dbReference>
<sequence length="284" mass="32644">MNGDTLNTMKEYDVSEKHCLSLDEIHHVELDMLIAFRDFCDSHGLDYSLYGGTLLGTVRHNGFIPWDDDVDVAMPRPDYERLIAMKDSVESETGLVLSPYGDLTFEETPVLKLLNQKYRTNDQAGTSFIWIDVLPIDGVRAGNVRHLFKRVHWYQRIIFLAYSAEESPKGKVRTMLKSPIRWLVRKIGLQHVVARKLRSIGLENSYALSPYVGAVTLGQYGAGERIKRNLFVNKIFLMFEGEQFRCIAGYDEYLGGIYGDYMKLPPMEHRITHDLKVYRTTEPV</sequence>
<dbReference type="RefSeq" id="WP_214376928.1">
    <property type="nucleotide sequence ID" value="NZ_JAFEJU010000008.1"/>
</dbReference>
<dbReference type="InterPro" id="IPR052942">
    <property type="entry name" value="LPS_cholinephosphotransferase"/>
</dbReference>
<dbReference type="Pfam" id="PF04991">
    <property type="entry name" value="LicD"/>
    <property type="match status" value="1"/>
</dbReference>
<protein>
    <submittedName>
        <fullName evidence="2">LicD family protein</fullName>
    </submittedName>
</protein>
<dbReference type="PANTHER" id="PTHR43404">
    <property type="entry name" value="LIPOPOLYSACCHARIDE CHOLINEPHOSPHOTRANSFERASE LICD"/>
    <property type="match status" value="1"/>
</dbReference>
<evidence type="ECO:0000259" key="1">
    <source>
        <dbReference type="Pfam" id="PF04991"/>
    </source>
</evidence>
<evidence type="ECO:0000313" key="2">
    <source>
        <dbReference type="EMBL" id="MBT1175735.1"/>
    </source>
</evidence>
<organism evidence="2 3">
    <name type="scientific">Bifidobacterium colobi</name>
    <dbReference type="NCBI Taxonomy" id="2809026"/>
    <lineage>
        <taxon>Bacteria</taxon>
        <taxon>Bacillati</taxon>
        <taxon>Actinomycetota</taxon>
        <taxon>Actinomycetes</taxon>
        <taxon>Bifidobacteriales</taxon>
        <taxon>Bifidobacteriaceae</taxon>
        <taxon>Bifidobacterium</taxon>
    </lineage>
</organism>
<dbReference type="Proteomes" id="UP000711736">
    <property type="component" value="Unassembled WGS sequence"/>
</dbReference>
<dbReference type="EMBL" id="JAFEJU010000008">
    <property type="protein sequence ID" value="MBT1175735.1"/>
    <property type="molecule type" value="Genomic_DNA"/>
</dbReference>
<keyword evidence="3" id="KW-1185">Reference proteome</keyword>
<name>A0ABS5UXD8_9BIFI</name>
<evidence type="ECO:0000313" key="3">
    <source>
        <dbReference type="Proteomes" id="UP000711736"/>
    </source>
</evidence>
<accession>A0ABS5UXD8</accession>
<dbReference type="PANTHER" id="PTHR43404:SF2">
    <property type="entry name" value="LIPOPOLYSACCHARIDE CHOLINEPHOSPHOTRANSFERASE LICD"/>
    <property type="match status" value="1"/>
</dbReference>
<feature type="domain" description="LicD/FKTN/FKRP nucleotidyltransferase" evidence="1">
    <location>
        <begin position="40"/>
        <end position="259"/>
    </location>
</feature>
<comment type="caution">
    <text evidence="2">The sequence shown here is derived from an EMBL/GenBank/DDBJ whole genome shotgun (WGS) entry which is preliminary data.</text>
</comment>
<reference evidence="2 3" key="1">
    <citation type="journal article" date="2021" name="Environ. Microbiol.">
        <title>Genetic insights into the dark matter of the mammalian gut microbiota through targeted genome reconstruction.</title>
        <authorList>
            <person name="Lugli G.A."/>
            <person name="Alessandri G."/>
            <person name="Milani C."/>
            <person name="Viappiani A."/>
            <person name="Fontana F."/>
            <person name="Tarracchini C."/>
            <person name="Mancabelli L."/>
            <person name="Argentini C."/>
            <person name="Ruiz L."/>
            <person name="Margolles A."/>
            <person name="van Sinderen D."/>
            <person name="Turroni F."/>
            <person name="Ventura M."/>
        </authorList>
    </citation>
    <scope>NUCLEOTIDE SEQUENCE [LARGE SCALE GENOMIC DNA]</scope>
    <source>
        <strain evidence="2 3">LC6</strain>
    </source>
</reference>
<gene>
    <name evidence="2" type="ORF">JS530_09545</name>
</gene>